<comment type="caution">
    <text evidence="2">The sequence shown here is derived from an EMBL/GenBank/DDBJ whole genome shotgun (WGS) entry which is preliminary data.</text>
</comment>
<name>A0A0F9FD85_9ZZZZ</name>
<dbReference type="AlphaFoldDB" id="A0A0F9FD85"/>
<accession>A0A0F9FD85</accession>
<protein>
    <submittedName>
        <fullName evidence="2">Uncharacterized protein</fullName>
    </submittedName>
</protein>
<feature type="region of interest" description="Disordered" evidence="1">
    <location>
        <begin position="71"/>
        <end position="93"/>
    </location>
</feature>
<evidence type="ECO:0000256" key="1">
    <source>
        <dbReference type="SAM" id="MobiDB-lite"/>
    </source>
</evidence>
<proteinExistence type="predicted"/>
<reference evidence="2" key="1">
    <citation type="journal article" date="2015" name="Nature">
        <title>Complex archaea that bridge the gap between prokaryotes and eukaryotes.</title>
        <authorList>
            <person name="Spang A."/>
            <person name="Saw J.H."/>
            <person name="Jorgensen S.L."/>
            <person name="Zaremba-Niedzwiedzka K."/>
            <person name="Martijn J."/>
            <person name="Lind A.E."/>
            <person name="van Eijk R."/>
            <person name="Schleper C."/>
            <person name="Guy L."/>
            <person name="Ettema T.J."/>
        </authorList>
    </citation>
    <scope>NUCLEOTIDE SEQUENCE</scope>
</reference>
<gene>
    <name evidence="2" type="ORF">LCGC14_2257370</name>
</gene>
<evidence type="ECO:0000313" key="2">
    <source>
        <dbReference type="EMBL" id="KKL55240.1"/>
    </source>
</evidence>
<organism evidence="2">
    <name type="scientific">marine sediment metagenome</name>
    <dbReference type="NCBI Taxonomy" id="412755"/>
    <lineage>
        <taxon>unclassified sequences</taxon>
        <taxon>metagenomes</taxon>
        <taxon>ecological metagenomes</taxon>
    </lineage>
</organism>
<dbReference type="EMBL" id="LAZR01030910">
    <property type="protein sequence ID" value="KKL55240.1"/>
    <property type="molecule type" value="Genomic_DNA"/>
</dbReference>
<sequence length="93" mass="10927">MSLVDKKMLMADGLSKWLWTYRGNLLFATVYKRKIQLRLSRRDKHGEPMRSLKIMDLKETKKGIIVPSSKEIDKALDKKSMSNRNQSDKERSK</sequence>